<dbReference type="GO" id="GO:0031267">
    <property type="term" value="F:small GTPase binding"/>
    <property type="evidence" value="ECO:0007669"/>
    <property type="project" value="TreeGrafter"/>
</dbReference>
<dbReference type="SUPFAM" id="SSF55724">
    <property type="entry name" value="Mog1p/PsbP-like"/>
    <property type="match status" value="1"/>
</dbReference>
<dbReference type="EMBL" id="BDGX01000048">
    <property type="protein sequence ID" value="GAV55460.1"/>
    <property type="molecule type" value="Genomic_DNA"/>
</dbReference>
<dbReference type="GO" id="GO:0005085">
    <property type="term" value="F:guanyl-nucleotide exchange factor activity"/>
    <property type="evidence" value="ECO:0007669"/>
    <property type="project" value="TreeGrafter"/>
</dbReference>
<dbReference type="AlphaFoldDB" id="A0A1Q3AII3"/>
<dbReference type="Proteomes" id="UP000187013">
    <property type="component" value="Unassembled WGS sequence"/>
</dbReference>
<dbReference type="GO" id="GO:0006606">
    <property type="term" value="P:protein import into nucleus"/>
    <property type="evidence" value="ECO:0007669"/>
    <property type="project" value="TreeGrafter"/>
</dbReference>
<dbReference type="InterPro" id="IPR007681">
    <property type="entry name" value="Mog1"/>
</dbReference>
<accession>A0A1Q3AII3</accession>
<dbReference type="OrthoDB" id="10255285at2759"/>
<gene>
    <name evidence="4" type="ORF">ZYGR_0AV00910</name>
</gene>
<protein>
    <recommendedName>
        <fullName evidence="6">Mog1p/PsbP-like protein</fullName>
    </recommendedName>
</protein>
<comment type="similarity">
    <text evidence="1">Belongs to the MOG1 family.</text>
</comment>
<organism evidence="4 5">
    <name type="scientific">Zygosaccharomyces rouxii</name>
    <dbReference type="NCBI Taxonomy" id="4956"/>
    <lineage>
        <taxon>Eukaryota</taxon>
        <taxon>Fungi</taxon>
        <taxon>Dikarya</taxon>
        <taxon>Ascomycota</taxon>
        <taxon>Saccharomycotina</taxon>
        <taxon>Saccharomycetes</taxon>
        <taxon>Saccharomycetales</taxon>
        <taxon>Saccharomycetaceae</taxon>
        <taxon>Zygosaccharomyces</taxon>
    </lineage>
</organism>
<name>A0A1Q3AII3_ZYGRO</name>
<evidence type="ECO:0000313" key="4">
    <source>
        <dbReference type="EMBL" id="GAV55460.1"/>
    </source>
</evidence>
<reference evidence="4 5" key="1">
    <citation type="submission" date="2016-08" db="EMBL/GenBank/DDBJ databases">
        <title>Draft genome sequence of allopolyploid Zygosaccharomyces rouxii.</title>
        <authorList>
            <person name="Watanabe J."/>
            <person name="Uehara K."/>
            <person name="Mogi Y."/>
            <person name="Tsukioka Y."/>
        </authorList>
    </citation>
    <scope>NUCLEOTIDE SEQUENCE [LARGE SCALE GENOMIC DNA]</scope>
    <source>
        <strain evidence="4 5">NBRC 110957</strain>
    </source>
</reference>
<dbReference type="Gene3D" id="3.40.1000.10">
    <property type="entry name" value="Mog1/PsbP, alpha/beta/alpha sandwich"/>
    <property type="match status" value="1"/>
</dbReference>
<comment type="caution">
    <text evidence="4">The sequence shown here is derived from an EMBL/GenBank/DDBJ whole genome shotgun (WGS) entry which is preliminary data.</text>
</comment>
<evidence type="ECO:0000256" key="1">
    <source>
        <dbReference type="ARBA" id="ARBA00010307"/>
    </source>
</evidence>
<keyword evidence="3" id="KW-0653">Protein transport</keyword>
<sequence length="171" mass="18785">MTESIALYGGALRTVLPSGFMDASLLRPVPDTQEVYVNARQEGEDHGDGLGLHESITVDLLERIESSNDENALHEHVTEIFDLNGSSKCQIEQLNQINSSTYACIAHDVRLVLCVGLIRLPQYGTDVVITINVPGQEVRTEEDLPKEVQAANKVLTTILNHFEVVDGSLFV</sequence>
<evidence type="ECO:0000313" key="5">
    <source>
        <dbReference type="Proteomes" id="UP000187013"/>
    </source>
</evidence>
<dbReference type="Pfam" id="PF04603">
    <property type="entry name" value="Mog1"/>
    <property type="match status" value="1"/>
</dbReference>
<keyword evidence="2" id="KW-0813">Transport</keyword>
<evidence type="ECO:0000256" key="3">
    <source>
        <dbReference type="ARBA" id="ARBA00022927"/>
    </source>
</evidence>
<dbReference type="PANTHER" id="PTHR15837:SF0">
    <property type="entry name" value="RAN GUANINE NUCLEOTIDE RELEASE FACTOR"/>
    <property type="match status" value="1"/>
</dbReference>
<dbReference type="InterPro" id="IPR016123">
    <property type="entry name" value="Mog1/PsbP_a/b/a-sand"/>
</dbReference>
<evidence type="ECO:0008006" key="6">
    <source>
        <dbReference type="Google" id="ProtNLM"/>
    </source>
</evidence>
<dbReference type="PANTHER" id="PTHR15837">
    <property type="entry name" value="RAN GUANINE NUCLEOTIDE RELEASE FACTOR"/>
    <property type="match status" value="1"/>
</dbReference>
<proteinExistence type="inferred from homology"/>
<dbReference type="GO" id="GO:0005634">
    <property type="term" value="C:nucleus"/>
    <property type="evidence" value="ECO:0007669"/>
    <property type="project" value="TreeGrafter"/>
</dbReference>
<evidence type="ECO:0000256" key="2">
    <source>
        <dbReference type="ARBA" id="ARBA00022448"/>
    </source>
</evidence>